<dbReference type="Proteomes" id="UP000239800">
    <property type="component" value="Unassembled WGS sequence"/>
</dbReference>
<evidence type="ECO:0000259" key="1">
    <source>
        <dbReference type="Pfam" id="PF01368"/>
    </source>
</evidence>
<organism evidence="3 4">
    <name type="scientific">Aureitalea marina</name>
    <dbReference type="NCBI Taxonomy" id="930804"/>
    <lineage>
        <taxon>Bacteria</taxon>
        <taxon>Pseudomonadati</taxon>
        <taxon>Bacteroidota</taxon>
        <taxon>Flavobacteriia</taxon>
        <taxon>Flavobacteriales</taxon>
        <taxon>Flavobacteriaceae</taxon>
        <taxon>Aureitalea</taxon>
    </lineage>
</organism>
<dbReference type="Pfam" id="PF01368">
    <property type="entry name" value="DHH"/>
    <property type="match status" value="1"/>
</dbReference>
<dbReference type="InterPro" id="IPR001667">
    <property type="entry name" value="DDH_dom"/>
</dbReference>
<accession>A0A2S7KQ08</accession>
<reference evidence="3 4" key="1">
    <citation type="submission" date="2016-11" db="EMBL/GenBank/DDBJ databases">
        <title>Trade-off between light-utilization and light-protection in marine flavobacteria.</title>
        <authorList>
            <person name="Kumagai Y."/>
        </authorList>
    </citation>
    <scope>NUCLEOTIDE SEQUENCE [LARGE SCALE GENOMIC DNA]</scope>
    <source>
        <strain evidence="3 4">NBRC 107741</strain>
    </source>
</reference>
<dbReference type="Pfam" id="PF02272">
    <property type="entry name" value="DHHA1"/>
    <property type="match status" value="1"/>
</dbReference>
<dbReference type="InterPro" id="IPR038763">
    <property type="entry name" value="DHH_sf"/>
</dbReference>
<proteinExistence type="predicted"/>
<dbReference type="GO" id="GO:0003676">
    <property type="term" value="F:nucleic acid binding"/>
    <property type="evidence" value="ECO:0007669"/>
    <property type="project" value="InterPro"/>
</dbReference>
<keyword evidence="4" id="KW-1185">Reference proteome</keyword>
<evidence type="ECO:0000313" key="4">
    <source>
        <dbReference type="Proteomes" id="UP000239800"/>
    </source>
</evidence>
<feature type="domain" description="DHHA1" evidence="2">
    <location>
        <begin position="245"/>
        <end position="328"/>
    </location>
</feature>
<dbReference type="EMBL" id="MQUB01000001">
    <property type="protein sequence ID" value="PQB04700.1"/>
    <property type="molecule type" value="Genomic_DNA"/>
</dbReference>
<dbReference type="SUPFAM" id="SSF64182">
    <property type="entry name" value="DHH phosphoesterases"/>
    <property type="match status" value="1"/>
</dbReference>
<feature type="domain" description="DDH" evidence="1">
    <location>
        <begin position="18"/>
        <end position="169"/>
    </location>
</feature>
<dbReference type="PANTHER" id="PTHR47618">
    <property type="entry name" value="BIFUNCTIONAL OLIGORIBONUCLEASE AND PAP PHOSPHATASE NRNA"/>
    <property type="match status" value="1"/>
</dbReference>
<dbReference type="Gene3D" id="3.90.1640.10">
    <property type="entry name" value="inorganic pyrophosphatase (n-terminal core)"/>
    <property type="match status" value="1"/>
</dbReference>
<protein>
    <submittedName>
        <fullName evidence="3">DHH family phosphoesterase</fullName>
    </submittedName>
</protein>
<dbReference type="Gene3D" id="3.10.310.30">
    <property type="match status" value="1"/>
</dbReference>
<evidence type="ECO:0000259" key="2">
    <source>
        <dbReference type="Pfam" id="PF02272"/>
    </source>
</evidence>
<gene>
    <name evidence="3" type="ORF">BST85_07185</name>
</gene>
<dbReference type="AlphaFoldDB" id="A0A2S7KQ08"/>
<dbReference type="RefSeq" id="WP_104812626.1">
    <property type="nucleotide sequence ID" value="NZ_MQUB01000001.1"/>
</dbReference>
<dbReference type="OrthoDB" id="9803668at2"/>
<dbReference type="InterPro" id="IPR003156">
    <property type="entry name" value="DHHA1_dom"/>
</dbReference>
<name>A0A2S7KQ08_9FLAO</name>
<comment type="caution">
    <text evidence="3">The sequence shown here is derived from an EMBL/GenBank/DDBJ whole genome shotgun (WGS) entry which is preliminary data.</text>
</comment>
<evidence type="ECO:0000313" key="3">
    <source>
        <dbReference type="EMBL" id="PQB04700.1"/>
    </source>
</evidence>
<dbReference type="InterPro" id="IPR051319">
    <property type="entry name" value="Oligoribo/pAp-PDE_c-di-AMP_PDE"/>
</dbReference>
<dbReference type="PANTHER" id="PTHR47618:SF1">
    <property type="entry name" value="BIFUNCTIONAL OLIGORIBONUCLEASE AND PAP PHOSPHATASE NRNA"/>
    <property type="match status" value="1"/>
</dbReference>
<sequence length="340" mass="37586">MNQDQISLLQQLLDSPKKIVVIGHKNPDGDAVGSCLGLSGYLNSLGHNSRVIMPNDFPKFLKWLPDCDKVIIYEQQQERAQRMLTQADLIFTLDFNALNRTGDLGVLLEQAQADFVMVDHHQQPDDYAKVTISDPTMSSTAEMVFHLIHALEGESYIDADLATNLYTGIMTDTGSFRFPSTTAVTHRAIASLIEKGANGSDIHRAIYDTNRPEKLKLLGTALENMVHLPEFRTAYITLSQKELDDHNFKKGDTEGFVNYALSLNEVILAAIFIENKQESITKISLRSTGSFSVNEMARTHFNGGGHINAAGGRSVKSLPDTVADFLAILPTYQNALNDTN</sequence>